<dbReference type="GO" id="GO:0016020">
    <property type="term" value="C:membrane"/>
    <property type="evidence" value="ECO:0007669"/>
    <property type="project" value="InterPro"/>
</dbReference>
<dbReference type="GO" id="GO:0047355">
    <property type="term" value="F:CDP-glycerol glycerophosphotransferase activity"/>
    <property type="evidence" value="ECO:0007669"/>
    <property type="project" value="InterPro"/>
</dbReference>
<dbReference type="EMBL" id="LN890280">
    <property type="protein sequence ID" value="CUR50909.1"/>
    <property type="molecule type" value="Genomic_DNA"/>
</dbReference>
<dbReference type="SUPFAM" id="SSF53756">
    <property type="entry name" value="UDP-Glycosyltransferase/glycogen phosphorylase"/>
    <property type="match status" value="1"/>
</dbReference>
<dbReference type="InterPro" id="IPR007554">
    <property type="entry name" value="Glycerophosphate_synth"/>
</dbReference>
<accession>A0A128A0M6</accession>
<dbReference type="Proteomes" id="UP000196239">
    <property type="component" value="Chromosome 1"/>
</dbReference>
<sequence>MPRFEIILDCKSKNADVITDYVRSEITDNFTIITDDKSLKDHFCNNGIHAETILENIPTNSNEEQRIYQTVWENMKLLETSFAEIKDNGVEVFLGFRHQIHDELIMLEKLYSILISKKKNHIVFCLSSINAYYYACIGIASSLGYIVSWPLKIKHNTIVTMESLPNTRQLYICEILYHNRLPSIKKIITYLWERAKQFLESKKHLPSQHIKAKVKMHSLSSHDTSSETKIISSALKLQNAIRMEINATRYVKMNDDKSRLKLIEKLNSFEFKNRPCLFYLSTNDMDLYLKPVYPIIEQFKKIQYPYIILTHDQNTKDALSQKNIDFFDYQPYLYDFGYDLEIVKKMIQATKKIASQNDSMISIYFQFFLNDEFFFELINKLRLIRLLSLLVSRLNSISIFVMPDNIGEQLMMCEVAKQYKIKTVSTLANLISPTARSVGHMGAEIIATYGEDCNVSLTKMGYDEDKLVMTGNPRYDNIKNLDPITIRESLSKKIEIDFDRPIILIATSGYDEKEVDWMLDAISYANKKDYEIIIKFHPLFESERSQILLERSKGMKFHFLKYSDIEINEVISVSKVVITDNSSTGMLAILADRPVIVVNFRGEPYPDNRYDEYGIALLAISTQELELCIDKTMNDKHIQNHLAEHRKKYQYWYNYKNDGMAAARIFEMLTSQSSKEVI</sequence>
<dbReference type="InterPro" id="IPR043148">
    <property type="entry name" value="TagF_C"/>
</dbReference>
<keyword evidence="1" id="KW-0808">Transferase</keyword>
<dbReference type="KEGG" id="ndv:NDEV_0144"/>
<proteinExistence type="predicted"/>
<protein>
    <submittedName>
        <fullName evidence="1">Glycosyl/glycerophosphate transferase</fullName>
    </submittedName>
</protein>
<dbReference type="Gene3D" id="3.40.50.12580">
    <property type="match status" value="1"/>
</dbReference>
<dbReference type="Pfam" id="PF04464">
    <property type="entry name" value="Glyphos_transf"/>
    <property type="match status" value="1"/>
</dbReference>
<evidence type="ECO:0000313" key="2">
    <source>
        <dbReference type="Proteomes" id="UP000196239"/>
    </source>
</evidence>
<keyword evidence="2" id="KW-1185">Reference proteome</keyword>
<dbReference type="AlphaFoldDB" id="A0A128A0M6"/>
<gene>
    <name evidence="1" type="ORF">NDEV_0144</name>
</gene>
<organism evidence="1 2">
    <name type="scientific">Nitrosotalea devaniterrae</name>
    <dbReference type="NCBI Taxonomy" id="1078905"/>
    <lineage>
        <taxon>Archaea</taxon>
        <taxon>Nitrososphaerota</taxon>
        <taxon>Nitrososphaeria</taxon>
        <taxon>Nitrosotaleales</taxon>
        <taxon>Nitrosotaleaceae</taxon>
        <taxon>Nitrosotalea</taxon>
    </lineage>
</organism>
<evidence type="ECO:0000313" key="1">
    <source>
        <dbReference type="EMBL" id="CUR50909.1"/>
    </source>
</evidence>
<reference evidence="2" key="1">
    <citation type="submission" date="2015-10" db="EMBL/GenBank/DDBJ databases">
        <authorList>
            <person name="Lehtovirta-Morley L.E."/>
            <person name="Vieille C."/>
        </authorList>
    </citation>
    <scope>NUCLEOTIDE SEQUENCE [LARGE SCALE GENOMIC DNA]</scope>
</reference>
<name>A0A128A0M6_9ARCH</name>